<dbReference type="RefSeq" id="WP_144863289.1">
    <property type="nucleotide sequence ID" value="NZ_LR213769.1"/>
</dbReference>
<gene>
    <name evidence="2" type="ORF">H1P_50036</name>
</gene>
<accession>A0A563VZG7</accession>
<dbReference type="AlphaFoldDB" id="A0A563VZG7"/>
<feature type="transmembrane region" description="Helical" evidence="1">
    <location>
        <begin position="75"/>
        <end position="97"/>
    </location>
</feature>
<feature type="transmembrane region" description="Helical" evidence="1">
    <location>
        <begin position="131"/>
        <end position="149"/>
    </location>
</feature>
<feature type="transmembrane region" description="Helical" evidence="1">
    <location>
        <begin position="104"/>
        <end position="125"/>
    </location>
</feature>
<proteinExistence type="predicted"/>
<keyword evidence="1" id="KW-0812">Transmembrane</keyword>
<feature type="transmembrane region" description="Helical" evidence="1">
    <location>
        <begin position="156"/>
        <end position="173"/>
    </location>
</feature>
<name>A0A563VZG7_9CYAN</name>
<sequence length="231" mass="26836">MTFFNFSEPIFRPKQHALDFQDRQGLWQFKLEIKDKTLFSAIYTRIDQVFVLWGLVSAIIFLTAQFAPIDWITQAIFWSILTVIGTVVMAVLTYFWVRVEKLRWVLYSWMFLMIGGVIITDLGIFLGWGHILMHLCDIWLILSAIGYTLTGIGLRSRAFFTSAFLHLLGIAILPYCLGWQFLATGLVMTINLLVFAETQWDMRPPINNYGVLTEEEKEFNRLQYLIRQGSS</sequence>
<dbReference type="EMBL" id="CAACVJ010000445">
    <property type="protein sequence ID" value="VEP16831.1"/>
    <property type="molecule type" value="Genomic_DNA"/>
</dbReference>
<feature type="transmembrane region" description="Helical" evidence="1">
    <location>
        <begin position="49"/>
        <end position="69"/>
    </location>
</feature>
<keyword evidence="3" id="KW-1185">Reference proteome</keyword>
<evidence type="ECO:0000256" key="1">
    <source>
        <dbReference type="SAM" id="Phobius"/>
    </source>
</evidence>
<reference evidence="2 3" key="1">
    <citation type="submission" date="2019-01" db="EMBL/GenBank/DDBJ databases">
        <authorList>
            <person name="Brito A."/>
        </authorList>
    </citation>
    <scope>NUCLEOTIDE SEQUENCE [LARGE SCALE GENOMIC DNA]</scope>
    <source>
        <strain evidence="2">1</strain>
    </source>
</reference>
<keyword evidence="1" id="KW-0472">Membrane</keyword>
<evidence type="ECO:0000313" key="3">
    <source>
        <dbReference type="Proteomes" id="UP000320055"/>
    </source>
</evidence>
<dbReference type="Proteomes" id="UP000320055">
    <property type="component" value="Unassembled WGS sequence"/>
</dbReference>
<dbReference type="OrthoDB" id="422905at2"/>
<organism evidence="2 3">
    <name type="scientific">Hyella patelloides LEGE 07179</name>
    <dbReference type="NCBI Taxonomy" id="945734"/>
    <lineage>
        <taxon>Bacteria</taxon>
        <taxon>Bacillati</taxon>
        <taxon>Cyanobacteriota</taxon>
        <taxon>Cyanophyceae</taxon>
        <taxon>Pleurocapsales</taxon>
        <taxon>Hyellaceae</taxon>
        <taxon>Hyella</taxon>
    </lineage>
</organism>
<evidence type="ECO:0000313" key="2">
    <source>
        <dbReference type="EMBL" id="VEP16831.1"/>
    </source>
</evidence>
<keyword evidence="1" id="KW-1133">Transmembrane helix</keyword>
<protein>
    <submittedName>
        <fullName evidence="2">Uncharacterized protein</fullName>
    </submittedName>
</protein>